<proteinExistence type="predicted"/>
<dbReference type="EMBL" id="LAZR01069920">
    <property type="protein sequence ID" value="KKK46759.1"/>
    <property type="molecule type" value="Genomic_DNA"/>
</dbReference>
<feature type="non-terminal residue" evidence="2">
    <location>
        <position position="85"/>
    </location>
</feature>
<gene>
    <name evidence="2" type="ORF">LCGC14_3162050</name>
</gene>
<dbReference type="AlphaFoldDB" id="A0A0F8XXN2"/>
<name>A0A0F8XXN2_9ZZZZ</name>
<feature type="compositionally biased region" description="Low complexity" evidence="1">
    <location>
        <begin position="28"/>
        <end position="38"/>
    </location>
</feature>
<feature type="region of interest" description="Disordered" evidence="1">
    <location>
        <begin position="20"/>
        <end position="41"/>
    </location>
</feature>
<sequence>MKINKKLRVILLAAVIASCSSDDNSNSTPETPGTPGTPEEQETTFAADVTNISVLNSAGTAPTKGDELSMSITLVNSGNSNGTVE</sequence>
<dbReference type="PROSITE" id="PS51257">
    <property type="entry name" value="PROKAR_LIPOPROTEIN"/>
    <property type="match status" value="1"/>
</dbReference>
<evidence type="ECO:0000313" key="2">
    <source>
        <dbReference type="EMBL" id="KKK46759.1"/>
    </source>
</evidence>
<organism evidence="2">
    <name type="scientific">marine sediment metagenome</name>
    <dbReference type="NCBI Taxonomy" id="412755"/>
    <lineage>
        <taxon>unclassified sequences</taxon>
        <taxon>metagenomes</taxon>
        <taxon>ecological metagenomes</taxon>
    </lineage>
</organism>
<accession>A0A0F8XXN2</accession>
<protein>
    <recommendedName>
        <fullName evidence="3">DUF11 domain-containing protein</fullName>
    </recommendedName>
</protein>
<evidence type="ECO:0008006" key="3">
    <source>
        <dbReference type="Google" id="ProtNLM"/>
    </source>
</evidence>
<reference evidence="2" key="1">
    <citation type="journal article" date="2015" name="Nature">
        <title>Complex archaea that bridge the gap between prokaryotes and eukaryotes.</title>
        <authorList>
            <person name="Spang A."/>
            <person name="Saw J.H."/>
            <person name="Jorgensen S.L."/>
            <person name="Zaremba-Niedzwiedzka K."/>
            <person name="Martijn J."/>
            <person name="Lind A.E."/>
            <person name="van Eijk R."/>
            <person name="Schleper C."/>
            <person name="Guy L."/>
            <person name="Ettema T.J."/>
        </authorList>
    </citation>
    <scope>NUCLEOTIDE SEQUENCE</scope>
</reference>
<evidence type="ECO:0000256" key="1">
    <source>
        <dbReference type="SAM" id="MobiDB-lite"/>
    </source>
</evidence>
<comment type="caution">
    <text evidence="2">The sequence shown here is derived from an EMBL/GenBank/DDBJ whole genome shotgun (WGS) entry which is preliminary data.</text>
</comment>